<dbReference type="GO" id="GO:0046718">
    <property type="term" value="P:symbiont entry into host cell"/>
    <property type="evidence" value="ECO:0007669"/>
    <property type="project" value="InterPro"/>
</dbReference>
<name>A0A3S9U7N7_9CAUD</name>
<keyword evidence="2" id="KW-1185">Reference proteome</keyword>
<sequence length="251" mass="27949">MTPGLSSKFVNCLQSLYPGEIMTLIEIDGTKFGAQIYRFHGENISYSPEELMLAQQTGNLAPKTIRFNGHDFGPRPFGIQGISMSGDGKPGKPQLTVSNMDSQPAALVRNYNGMAQAKVTIWILIKSLLKQDGSVDQGDYRRLVYYIERPNFADNLRVTFDLTSPYDMDGLMIPARLTQSVCYWAQRGWYKTGKGCSYNGQNGYYDKDGNPVDDPSRDYCPGVVSACKLRFREEPMDFGGCAAASLVRNRS</sequence>
<accession>A0A3S9U7N7</accession>
<dbReference type="Proteomes" id="UP000288641">
    <property type="component" value="Segment"/>
</dbReference>
<dbReference type="GO" id="GO:0030430">
    <property type="term" value="C:host cell cytoplasm"/>
    <property type="evidence" value="ECO:0007669"/>
    <property type="project" value="InterPro"/>
</dbReference>
<organism evidence="1 2">
    <name type="scientific">Pantoea phage vB_PagS_AAS23</name>
    <dbReference type="NCBI Taxonomy" id="2499073"/>
    <lineage>
        <taxon>Viruses</taxon>
        <taxon>Duplodnaviria</taxon>
        <taxon>Heunggongvirae</taxon>
        <taxon>Uroviricota</taxon>
        <taxon>Caudoviricetes</taxon>
        <taxon>Drexlerviridae</taxon>
        <taxon>Sauletekiovirus</taxon>
        <taxon>Sauletekiovirus AAS23</taxon>
    </lineage>
</organism>
<gene>
    <name evidence="1" type="ORF">AAS23_gp18</name>
</gene>
<dbReference type="Pfam" id="PF05100">
    <property type="entry name" value="Phage_tail_L"/>
    <property type="match status" value="1"/>
</dbReference>
<dbReference type="GO" id="GO:0051536">
    <property type="term" value="F:iron-sulfur cluster binding"/>
    <property type="evidence" value="ECO:0007669"/>
    <property type="project" value="InterPro"/>
</dbReference>
<dbReference type="NCBIfam" id="TIGR01600">
    <property type="entry name" value="phage_tail_L"/>
    <property type="match status" value="1"/>
</dbReference>
<proteinExistence type="predicted"/>
<protein>
    <submittedName>
        <fullName evidence="1">Minor tail protein</fullName>
    </submittedName>
</protein>
<dbReference type="InterPro" id="IPR006487">
    <property type="entry name" value="Phage_lambda_L"/>
</dbReference>
<evidence type="ECO:0000313" key="1">
    <source>
        <dbReference type="EMBL" id="AZS06331.1"/>
    </source>
</evidence>
<evidence type="ECO:0000313" key="2">
    <source>
        <dbReference type="Proteomes" id="UP000288641"/>
    </source>
</evidence>
<dbReference type="EMBL" id="MK095606">
    <property type="protein sequence ID" value="AZS06331.1"/>
    <property type="molecule type" value="Genomic_DNA"/>
</dbReference>
<reference evidence="1 2" key="1">
    <citation type="submission" date="2018-10" db="EMBL/GenBank/DDBJ databases">
        <title>Complete genome sequence of Pantoea phage vB_PagS_AAS23.</title>
        <authorList>
            <person name="Truncaite L."/>
            <person name="Simoliuniene M."/>
            <person name="Kazlauskas D."/>
            <person name="Meskys R."/>
            <person name="Simoliunas E."/>
        </authorList>
    </citation>
    <scope>NUCLEOTIDE SEQUENCE [LARGE SCALE GENOMIC DNA]</scope>
    <source>
        <strain evidence="1">AAS23</strain>
    </source>
</reference>